<sequence length="600" mass="65231">MHHPCHPYRRHPDPEATRNVPSLAFLITHPGSDVFGNNNVSSHRPFRLMFDLGLRSSAERYMTAQQKHLKSREPYQLKGAAEQLKAGGIAPEEIDVVLLSHVHYDHHGDPEDFPHAKFLVGHGALSVLKHGLSGKGSHQHFDPNLLPEDRAEELPAPDGHVSGSRKAWQWRELGPFPAALDLLGDGSIYAIDTPGHLPGHVNLLCRTGPQSWVCLAGDAYHDQRLLTGEKEIGCWADELGELLCIHLDKDVAGESIGRLRRLVENNEVELIAAHDDGCMASIQDSVGFVGLGVMGLPMVENLIKKLPADTRFYVFDVSKHAMEALSAQHPSQVEICSDAREVADKSNVVLSMVPEGSHVRAVYLTPDTGVLAANVDGKLLIDCSTIDTATSLEVREKTKSLYPSASFYDAPVSGGSLGAQKATLTFMLGCARKDPNFSRIEELLSKMGASVFACGGPSLGLTAKLCNNYCSGLIAIATSEAMNIGMASGMDPRVLKDIFHTSTAQSAILDKWCPVPGIIPEVPSSNGYKGGFKVQLMRKDFGLAVDTAKRLGVRLALGDVGLATYTATMNDPRFKDLDSRVVYRYLGGRDDWKKDFDDVD</sequence>
<evidence type="ECO:0000313" key="1">
    <source>
        <dbReference type="EMBL" id="GME22113.1"/>
    </source>
</evidence>
<reference evidence="1" key="1">
    <citation type="submission" date="2024-09" db="EMBL/GenBank/DDBJ databases">
        <title>Draft Genome Sequences of Neofusicoccum parvum.</title>
        <authorList>
            <person name="Ashida A."/>
            <person name="Camagna M."/>
            <person name="Tanaka A."/>
            <person name="Takemoto D."/>
        </authorList>
    </citation>
    <scope>NUCLEOTIDE SEQUENCE</scope>
    <source>
        <strain evidence="1">PPO83</strain>
    </source>
</reference>
<dbReference type="Proteomes" id="UP001165186">
    <property type="component" value="Unassembled WGS sequence"/>
</dbReference>
<evidence type="ECO:0000313" key="2">
    <source>
        <dbReference type="Proteomes" id="UP001165186"/>
    </source>
</evidence>
<keyword evidence="2" id="KW-1185">Reference proteome</keyword>
<gene>
    <name evidence="1" type="primary">g12398</name>
    <name evidence="1" type="ORF">NpPPO83_00012398</name>
</gene>
<accession>A0ACB5RNM6</accession>
<dbReference type="EMBL" id="BSXG01000001">
    <property type="protein sequence ID" value="GME22113.1"/>
    <property type="molecule type" value="Genomic_DNA"/>
</dbReference>
<organism evidence="1 2">
    <name type="scientific">Neofusicoccum parvum</name>
    <dbReference type="NCBI Taxonomy" id="310453"/>
    <lineage>
        <taxon>Eukaryota</taxon>
        <taxon>Fungi</taxon>
        <taxon>Dikarya</taxon>
        <taxon>Ascomycota</taxon>
        <taxon>Pezizomycotina</taxon>
        <taxon>Dothideomycetes</taxon>
        <taxon>Dothideomycetes incertae sedis</taxon>
        <taxon>Botryosphaeriales</taxon>
        <taxon>Botryosphaeriaceae</taxon>
        <taxon>Neofusicoccum</taxon>
    </lineage>
</organism>
<comment type="caution">
    <text evidence="1">The sequence shown here is derived from an EMBL/GenBank/DDBJ whole genome shotgun (WGS) entry which is preliminary data.</text>
</comment>
<proteinExistence type="predicted"/>
<protein>
    <submittedName>
        <fullName evidence="1">Uncharacterized protein</fullName>
    </submittedName>
</protein>
<name>A0ACB5RNM6_9PEZI</name>